<name>A0A4R5WHJ3_MYCMU</name>
<protein>
    <submittedName>
        <fullName evidence="1">Plasmid maintenance system killer protein</fullName>
    </submittedName>
</protein>
<gene>
    <name evidence="1" type="ORF">EUA03_10325</name>
</gene>
<proteinExistence type="predicted"/>
<comment type="caution">
    <text evidence="1">The sequence shown here is derived from an EMBL/GenBank/DDBJ whole genome shotgun (WGS) entry which is preliminary data.</text>
</comment>
<organism evidence="1 2">
    <name type="scientific">Mycolicibacterium mucogenicum</name>
    <name type="common">Mycobacterium mucogenicum</name>
    <dbReference type="NCBI Taxonomy" id="56689"/>
    <lineage>
        <taxon>Bacteria</taxon>
        <taxon>Bacillati</taxon>
        <taxon>Actinomycetota</taxon>
        <taxon>Actinomycetes</taxon>
        <taxon>Mycobacteriales</taxon>
        <taxon>Mycobacteriaceae</taxon>
        <taxon>Mycolicibacterium</taxon>
    </lineage>
</organism>
<reference evidence="1 2" key="1">
    <citation type="submission" date="2019-01" db="EMBL/GenBank/DDBJ databases">
        <title>High-quality-draft genome sequences of five non-tuberculosis mycobacteriaceae isolated from a nosocomial environment.</title>
        <authorList>
            <person name="Tiago I."/>
            <person name="Alarico S."/>
            <person name="Pereira S.G."/>
            <person name="Coelho C."/>
            <person name="Maranha A."/>
            <person name="Empadinhas N."/>
        </authorList>
    </citation>
    <scope>NUCLEOTIDE SEQUENCE [LARGE SCALE GENOMIC DNA]</scope>
    <source>
        <strain evidence="1 2">24AIII</strain>
    </source>
</reference>
<dbReference type="Proteomes" id="UP000294929">
    <property type="component" value="Unassembled WGS sequence"/>
</dbReference>
<dbReference type="InterPro" id="IPR035093">
    <property type="entry name" value="RelE/ParE_toxin_dom_sf"/>
</dbReference>
<dbReference type="Gene3D" id="3.30.2310.20">
    <property type="entry name" value="RelE-like"/>
    <property type="match status" value="1"/>
</dbReference>
<dbReference type="AlphaFoldDB" id="A0A4R5WHJ3"/>
<accession>A0A4R5WHJ3</accession>
<dbReference type="EMBL" id="SDLO01000007">
    <property type="protein sequence ID" value="TDK89967.1"/>
    <property type="molecule type" value="Genomic_DNA"/>
</dbReference>
<sequence length="102" mass="11859">MEVLFEDRKLQKLCTDEREMRKKRGDIADRLRLRVNALRTATTVGELATIDPLGDWHQLHENHAGKWAGKLSRNERLLVRPEGDSEPWDAVKVTVIDIDDYH</sequence>
<evidence type="ECO:0000313" key="2">
    <source>
        <dbReference type="Proteomes" id="UP000294929"/>
    </source>
</evidence>
<evidence type="ECO:0000313" key="1">
    <source>
        <dbReference type="EMBL" id="TDK89967.1"/>
    </source>
</evidence>